<dbReference type="CDD" id="cd03214">
    <property type="entry name" value="ABC_Iron-Siderophores_B12_Hemin"/>
    <property type="match status" value="1"/>
</dbReference>
<keyword evidence="7" id="KW-1185">Reference proteome</keyword>
<reference evidence="7" key="1">
    <citation type="submission" date="2011-07" db="EMBL/GenBank/DDBJ databases">
        <title>Complete genome sequence of Acetobacterium woodii.</title>
        <authorList>
            <person name="Poehlein A."/>
            <person name="Schmidt S."/>
            <person name="Kaster A.-K."/>
            <person name="Goenrich M."/>
            <person name="Vollmers J."/>
            <person name="Thuermer A."/>
            <person name="Gottschalk G."/>
            <person name="Thauer R.K."/>
            <person name="Daniel R."/>
            <person name="Mueller V."/>
        </authorList>
    </citation>
    <scope>NUCLEOTIDE SEQUENCE [LARGE SCALE GENOMIC DNA]</scope>
    <source>
        <strain evidence="7">ATCC 29683 / DSM 1030 / JCM 2381 / KCTC 1655 / WB1</strain>
    </source>
</reference>
<dbReference type="Proteomes" id="UP000007177">
    <property type="component" value="Chromosome"/>
</dbReference>
<dbReference type="EMBL" id="CP002987">
    <property type="protein sequence ID" value="AFA47815.1"/>
    <property type="molecule type" value="Genomic_DNA"/>
</dbReference>
<evidence type="ECO:0000256" key="4">
    <source>
        <dbReference type="ARBA" id="ARBA00022967"/>
    </source>
</evidence>
<dbReference type="PANTHER" id="PTHR42794">
    <property type="entry name" value="HEMIN IMPORT ATP-BINDING PROTEIN HMUV"/>
    <property type="match status" value="1"/>
</dbReference>
<dbReference type="InterPro" id="IPR027417">
    <property type="entry name" value="P-loop_NTPase"/>
</dbReference>
<keyword evidence="3" id="KW-0067">ATP-binding</keyword>
<dbReference type="PANTHER" id="PTHR42794:SF1">
    <property type="entry name" value="HEMIN IMPORT ATP-BINDING PROTEIN HMUV"/>
    <property type="match status" value="1"/>
</dbReference>
<keyword evidence="4" id="KW-1278">Translocase</keyword>
<dbReference type="OrthoDB" id="9799337at2"/>
<sequence length="403" mass="43930">MKPVIFTANLNVGYDKKVVVEQVNICANRGELICLLGPNGSGKSTILRTLTGLQPPVTGRVEINGMDIATIKKAELAKKMAIVLTEQVSLGLLTVFEIASMGRYPHTNFLGKLSKEDESIVDEALDLVDAGTLKNRYYFELSDGEKQKVMIARALVQEPELIVLDEPTSHLDVRHKVEVISILRKLCLEKGITVVLSLHDIDIAIKGCQKILLIEKGKVKAQGTPEEIIKTGTIQNLYSIEGANYNELLGCLEFCSPVLPEVFITGGNGTGTGVYRAVSRAGFGMCCGVLHSNDIDLHVAKALNCDVIEEDSFSRISEKHYADAAAKMAKMHYVIDTGFPVGKTNEHNLDLIIDALKMGKTVFSLTAQSELKGRFGDWSEKIKCCKNPAEILKIIPPQTGSGC</sequence>
<dbReference type="HOGENOM" id="CLU_000604_0_0_9"/>
<dbReference type="GO" id="GO:0005524">
    <property type="term" value="F:ATP binding"/>
    <property type="evidence" value="ECO:0007669"/>
    <property type="project" value="UniProtKB-KW"/>
</dbReference>
<evidence type="ECO:0000313" key="7">
    <source>
        <dbReference type="Proteomes" id="UP000007177"/>
    </source>
</evidence>
<gene>
    <name evidence="6" type="primary">fepC</name>
    <name evidence="6" type="ordered locus">Awo_c10290</name>
</gene>
<keyword evidence="1" id="KW-0813">Transport</keyword>
<evidence type="ECO:0000256" key="2">
    <source>
        <dbReference type="ARBA" id="ARBA00022741"/>
    </source>
</evidence>
<dbReference type="AlphaFoldDB" id="H6LCN3"/>
<proteinExistence type="predicted"/>
<dbReference type="Gene3D" id="3.40.50.300">
    <property type="entry name" value="P-loop containing nucleotide triphosphate hydrolases"/>
    <property type="match status" value="1"/>
</dbReference>
<evidence type="ECO:0000256" key="3">
    <source>
        <dbReference type="ARBA" id="ARBA00022840"/>
    </source>
</evidence>
<dbReference type="KEGG" id="awo:Awo_c10290"/>
<dbReference type="eggNOG" id="COG1120">
    <property type="taxonomic scope" value="Bacteria"/>
</dbReference>
<keyword evidence="2" id="KW-0547">Nucleotide-binding</keyword>
<dbReference type="RefSeq" id="WP_014355418.1">
    <property type="nucleotide sequence ID" value="NC_016894.1"/>
</dbReference>
<dbReference type="SUPFAM" id="SSF52540">
    <property type="entry name" value="P-loop containing nucleoside triphosphate hydrolases"/>
    <property type="match status" value="1"/>
</dbReference>
<evidence type="ECO:0000256" key="1">
    <source>
        <dbReference type="ARBA" id="ARBA00022448"/>
    </source>
</evidence>
<dbReference type="STRING" id="931626.Awo_c10290"/>
<dbReference type="InterPro" id="IPR003593">
    <property type="entry name" value="AAA+_ATPase"/>
</dbReference>
<evidence type="ECO:0000259" key="5">
    <source>
        <dbReference type="PROSITE" id="PS50893"/>
    </source>
</evidence>
<reference evidence="6 7" key="2">
    <citation type="journal article" date="2012" name="PLoS ONE">
        <title>An ancient pathway combining carbon dioxide fixation with the generation and utilization of a sodium ion gradient for ATP synthesis.</title>
        <authorList>
            <person name="Poehlein A."/>
            <person name="Schmidt S."/>
            <person name="Kaster A.K."/>
            <person name="Goenrich M."/>
            <person name="Vollmers J."/>
            <person name="Thurmer A."/>
            <person name="Bertsch J."/>
            <person name="Schuchmann K."/>
            <person name="Voigt B."/>
            <person name="Hecker M."/>
            <person name="Daniel R."/>
            <person name="Thauer R.K."/>
            <person name="Gottschalk G."/>
            <person name="Muller V."/>
        </authorList>
    </citation>
    <scope>NUCLEOTIDE SEQUENCE [LARGE SCALE GENOMIC DNA]</scope>
    <source>
        <strain evidence="7">ATCC 29683 / DSM 1030 / JCM 2381 / KCTC 1655 / WB1</strain>
    </source>
</reference>
<protein>
    <submittedName>
        <fullName evidence="6">Iron (III) ABC transport system ATP binding protein FepC</fullName>
    </submittedName>
</protein>
<evidence type="ECO:0000313" key="6">
    <source>
        <dbReference type="EMBL" id="AFA47815.1"/>
    </source>
</evidence>
<dbReference type="PROSITE" id="PS50893">
    <property type="entry name" value="ABC_TRANSPORTER_2"/>
    <property type="match status" value="1"/>
</dbReference>
<dbReference type="Pfam" id="PF00005">
    <property type="entry name" value="ABC_tran"/>
    <property type="match status" value="1"/>
</dbReference>
<name>H6LCN3_ACEWD</name>
<dbReference type="GO" id="GO:0016887">
    <property type="term" value="F:ATP hydrolysis activity"/>
    <property type="evidence" value="ECO:0007669"/>
    <property type="project" value="InterPro"/>
</dbReference>
<dbReference type="InterPro" id="IPR003439">
    <property type="entry name" value="ABC_transporter-like_ATP-bd"/>
</dbReference>
<organism evidence="6 7">
    <name type="scientific">Acetobacterium woodii (strain ATCC 29683 / DSM 1030 / JCM 2381 / KCTC 1655 / WB1)</name>
    <dbReference type="NCBI Taxonomy" id="931626"/>
    <lineage>
        <taxon>Bacteria</taxon>
        <taxon>Bacillati</taxon>
        <taxon>Bacillota</taxon>
        <taxon>Clostridia</taxon>
        <taxon>Eubacteriales</taxon>
        <taxon>Eubacteriaceae</taxon>
        <taxon>Acetobacterium</taxon>
    </lineage>
</organism>
<accession>H6LCN3</accession>
<dbReference type="SMART" id="SM00382">
    <property type="entry name" value="AAA"/>
    <property type="match status" value="1"/>
</dbReference>
<feature type="domain" description="ABC transporter" evidence="5">
    <location>
        <begin position="5"/>
        <end position="241"/>
    </location>
</feature>
<dbReference type="FunFam" id="3.40.50.300:FF:000134">
    <property type="entry name" value="Iron-enterobactin ABC transporter ATP-binding protein"/>
    <property type="match status" value="1"/>
</dbReference>